<dbReference type="Proteomes" id="UP000823775">
    <property type="component" value="Unassembled WGS sequence"/>
</dbReference>
<evidence type="ECO:0000313" key="2">
    <source>
        <dbReference type="EMBL" id="MCD9558519.1"/>
    </source>
</evidence>
<evidence type="ECO:0000313" key="3">
    <source>
        <dbReference type="Proteomes" id="UP000823775"/>
    </source>
</evidence>
<keyword evidence="1" id="KW-1133">Transmembrane helix</keyword>
<gene>
    <name evidence="2" type="ORF">HAX54_015920</name>
</gene>
<keyword evidence="3" id="KW-1185">Reference proteome</keyword>
<name>A0ABS8UI11_DATST</name>
<feature type="transmembrane region" description="Helical" evidence="1">
    <location>
        <begin position="21"/>
        <end position="41"/>
    </location>
</feature>
<protein>
    <submittedName>
        <fullName evidence="2">Uncharacterized protein</fullName>
    </submittedName>
</protein>
<evidence type="ECO:0000256" key="1">
    <source>
        <dbReference type="SAM" id="Phobius"/>
    </source>
</evidence>
<keyword evidence="1" id="KW-0812">Transmembrane</keyword>
<comment type="caution">
    <text evidence="2">The sequence shown here is derived from an EMBL/GenBank/DDBJ whole genome shotgun (WGS) entry which is preliminary data.</text>
</comment>
<sequence>MATTTSGITTVANTYWDKLLVPYRIVYFVAINLIDVVAFVHELIAMQQWWEVVTLVALVYVLLVMREW</sequence>
<dbReference type="EMBL" id="JACEIK010002024">
    <property type="protein sequence ID" value="MCD9558519.1"/>
    <property type="molecule type" value="Genomic_DNA"/>
</dbReference>
<organism evidence="2 3">
    <name type="scientific">Datura stramonium</name>
    <name type="common">Jimsonweed</name>
    <name type="synonym">Common thornapple</name>
    <dbReference type="NCBI Taxonomy" id="4076"/>
    <lineage>
        <taxon>Eukaryota</taxon>
        <taxon>Viridiplantae</taxon>
        <taxon>Streptophyta</taxon>
        <taxon>Embryophyta</taxon>
        <taxon>Tracheophyta</taxon>
        <taxon>Spermatophyta</taxon>
        <taxon>Magnoliopsida</taxon>
        <taxon>eudicotyledons</taxon>
        <taxon>Gunneridae</taxon>
        <taxon>Pentapetalae</taxon>
        <taxon>asterids</taxon>
        <taxon>lamiids</taxon>
        <taxon>Solanales</taxon>
        <taxon>Solanaceae</taxon>
        <taxon>Solanoideae</taxon>
        <taxon>Datureae</taxon>
        <taxon>Datura</taxon>
    </lineage>
</organism>
<proteinExistence type="predicted"/>
<keyword evidence="1" id="KW-0472">Membrane</keyword>
<feature type="transmembrane region" description="Helical" evidence="1">
    <location>
        <begin position="47"/>
        <end position="65"/>
    </location>
</feature>
<reference evidence="2 3" key="1">
    <citation type="journal article" date="2021" name="BMC Genomics">
        <title>Datura genome reveals duplications of psychoactive alkaloid biosynthetic genes and high mutation rate following tissue culture.</title>
        <authorList>
            <person name="Rajewski A."/>
            <person name="Carter-House D."/>
            <person name="Stajich J."/>
            <person name="Litt A."/>
        </authorList>
    </citation>
    <scope>NUCLEOTIDE SEQUENCE [LARGE SCALE GENOMIC DNA]</scope>
    <source>
        <strain evidence="2">AR-01</strain>
    </source>
</reference>
<accession>A0ABS8UI11</accession>